<dbReference type="InterPro" id="IPR013786">
    <property type="entry name" value="AcylCoA_DH/ox_N"/>
</dbReference>
<feature type="domain" description="Acyl-CoA dehydrogenase/oxidase N-terminal" evidence="9">
    <location>
        <begin position="6"/>
        <end position="120"/>
    </location>
</feature>
<dbReference type="CDD" id="cd00567">
    <property type="entry name" value="ACAD"/>
    <property type="match status" value="1"/>
</dbReference>
<keyword evidence="3 6" id="KW-0285">Flavoprotein</keyword>
<dbReference type="Gene3D" id="1.10.540.10">
    <property type="entry name" value="Acyl-CoA dehydrogenase/oxidase, N-terminal domain"/>
    <property type="match status" value="1"/>
</dbReference>
<dbReference type="Gene3D" id="2.40.110.10">
    <property type="entry name" value="Butyryl-CoA Dehydrogenase, subunit A, domain 2"/>
    <property type="match status" value="1"/>
</dbReference>
<evidence type="ECO:0000259" key="7">
    <source>
        <dbReference type="Pfam" id="PF00441"/>
    </source>
</evidence>
<reference evidence="10" key="1">
    <citation type="submission" date="2014-07" db="EMBL/GenBank/DDBJ databases">
        <authorList>
            <person name="Urmite Genomes Urmite Genomes"/>
        </authorList>
    </citation>
    <scope>NUCLEOTIDE SEQUENCE</scope>
    <source>
        <strain evidence="10">12M76_air</strain>
    </source>
</reference>
<dbReference type="GO" id="GO:0003995">
    <property type="term" value="F:acyl-CoA dehydrogenase activity"/>
    <property type="evidence" value="ECO:0007669"/>
    <property type="project" value="TreeGrafter"/>
</dbReference>
<dbReference type="EMBL" id="LK391969">
    <property type="protein sequence ID" value="CEF25914.1"/>
    <property type="molecule type" value="Genomic_DNA"/>
</dbReference>
<keyword evidence="5 6" id="KW-0560">Oxidoreductase</keyword>
<gene>
    <name evidence="10" type="ORF">BN1049_00833</name>
</gene>
<dbReference type="RefSeq" id="WP_044498459.1">
    <property type="nucleotide sequence ID" value="NZ_LK391969.1"/>
</dbReference>
<dbReference type="Pfam" id="PF02770">
    <property type="entry name" value="Acyl-CoA_dh_M"/>
    <property type="match status" value="1"/>
</dbReference>
<evidence type="ECO:0000256" key="1">
    <source>
        <dbReference type="ARBA" id="ARBA00001974"/>
    </source>
</evidence>
<dbReference type="Pfam" id="PF02771">
    <property type="entry name" value="Acyl-CoA_dh_N"/>
    <property type="match status" value="1"/>
</dbReference>
<comment type="similarity">
    <text evidence="2 6">Belongs to the acyl-CoA dehydrogenase family.</text>
</comment>
<evidence type="ECO:0000256" key="3">
    <source>
        <dbReference type="ARBA" id="ARBA00022630"/>
    </source>
</evidence>
<dbReference type="InterPro" id="IPR006091">
    <property type="entry name" value="Acyl-CoA_Oxase/DH_mid-dom"/>
</dbReference>
<proteinExistence type="inferred from homology"/>
<dbReference type="PANTHER" id="PTHR43884:SF20">
    <property type="entry name" value="ACYL-COA DEHYDROGENASE FADE28"/>
    <property type="match status" value="1"/>
</dbReference>
<comment type="cofactor">
    <cofactor evidence="1 6">
        <name>FAD</name>
        <dbReference type="ChEBI" id="CHEBI:57692"/>
    </cofactor>
</comment>
<evidence type="ECO:0000256" key="5">
    <source>
        <dbReference type="ARBA" id="ARBA00023002"/>
    </source>
</evidence>
<evidence type="ECO:0000259" key="9">
    <source>
        <dbReference type="Pfam" id="PF02771"/>
    </source>
</evidence>
<protein>
    <submittedName>
        <fullName evidence="10">Acyl-CoA dehydrogenase</fullName>
    </submittedName>
</protein>
<dbReference type="EMBL" id="LM997413">
    <property type="protein sequence ID" value="CEA02688.1"/>
    <property type="molecule type" value="Genomic_DNA"/>
</dbReference>
<evidence type="ECO:0000256" key="2">
    <source>
        <dbReference type="ARBA" id="ARBA00009347"/>
    </source>
</evidence>
<dbReference type="AlphaFoldDB" id="A0A078M5K1"/>
<dbReference type="Pfam" id="PF00441">
    <property type="entry name" value="Acyl-CoA_dh_1"/>
    <property type="match status" value="1"/>
</dbReference>
<dbReference type="InterPro" id="IPR046373">
    <property type="entry name" value="Acyl-CoA_Oxase/DH_mid-dom_sf"/>
</dbReference>
<dbReference type="InterPro" id="IPR037069">
    <property type="entry name" value="AcylCoA_DH/ox_N_sf"/>
</dbReference>
<evidence type="ECO:0000256" key="6">
    <source>
        <dbReference type="RuleBase" id="RU362125"/>
    </source>
</evidence>
<dbReference type="GO" id="GO:0050660">
    <property type="term" value="F:flavin adenine dinucleotide binding"/>
    <property type="evidence" value="ECO:0007669"/>
    <property type="project" value="InterPro"/>
</dbReference>
<sequence length="376" mass="41005">MSLVYNEDQLQLQDSARDFLAARSPVAVQRALRDERNPAGYNSDVWNGMLELGWSAVAFSEQDGGLDFGFAGFAPLFEEIGRHLSASPLLSSVVLCGGLIEQLGTEEQRQQWLPSLISGERRLALALDETARHAPEVITLSARREGAGWLLHGEKSWVADGLAADGWLVVAREADGRCGLFLVPADQPGVQLSARQMIDSRNMAALRLDQVQLAEAARLGTADASAALDLVLDRGRACLAAELLGLAETAFAMTVDYLKTRVQFNAPIGSFQALQHRAARLYADLQLARSSVMAAFEVLDRDTGPLAERRRLASLAKWQAGQVAQRVSNEAIQMHGGIGVTDEYDLGLFLKRMRMAQNQLGNADYHCQRYGDNRGA</sequence>
<accession>A0A078M5K1</accession>
<dbReference type="PATRIC" id="fig|1461581.3.peg.818"/>
<organism evidence="10">
    <name type="scientific">Pseudomonas saudimassiliensis</name>
    <dbReference type="NCBI Taxonomy" id="1461581"/>
    <lineage>
        <taxon>Bacteria</taxon>
        <taxon>Pseudomonadati</taxon>
        <taxon>Pseudomonadota</taxon>
        <taxon>Gammaproteobacteria</taxon>
        <taxon>Pseudomonadales</taxon>
        <taxon>Pseudomonadaceae</taxon>
        <taxon>Pseudomonas</taxon>
    </lineage>
</organism>
<evidence type="ECO:0000256" key="4">
    <source>
        <dbReference type="ARBA" id="ARBA00022827"/>
    </source>
</evidence>
<dbReference type="OrthoDB" id="9769473at2"/>
<dbReference type="Gene3D" id="1.20.140.10">
    <property type="entry name" value="Butyryl-CoA Dehydrogenase, subunit A, domain 3"/>
    <property type="match status" value="1"/>
</dbReference>
<dbReference type="InterPro" id="IPR036250">
    <property type="entry name" value="AcylCo_DH-like_C"/>
</dbReference>
<name>A0A078M5K1_9PSED</name>
<dbReference type="SUPFAM" id="SSF56645">
    <property type="entry name" value="Acyl-CoA dehydrogenase NM domain-like"/>
    <property type="match status" value="1"/>
</dbReference>
<dbReference type="InterPro" id="IPR009075">
    <property type="entry name" value="AcylCo_DH/oxidase_C"/>
</dbReference>
<evidence type="ECO:0000259" key="8">
    <source>
        <dbReference type="Pfam" id="PF02770"/>
    </source>
</evidence>
<dbReference type="InterPro" id="IPR009100">
    <property type="entry name" value="AcylCoA_DH/oxidase_NM_dom_sf"/>
</dbReference>
<feature type="domain" description="Acyl-CoA dehydrogenase/oxidase C-terminal" evidence="7">
    <location>
        <begin position="232"/>
        <end position="368"/>
    </location>
</feature>
<keyword evidence="4 6" id="KW-0274">FAD</keyword>
<feature type="domain" description="Acyl-CoA oxidase/dehydrogenase middle" evidence="8">
    <location>
        <begin position="139"/>
        <end position="210"/>
    </location>
</feature>
<evidence type="ECO:0000313" key="10">
    <source>
        <dbReference type="EMBL" id="CEA02688.1"/>
    </source>
</evidence>
<dbReference type="PANTHER" id="PTHR43884">
    <property type="entry name" value="ACYL-COA DEHYDROGENASE"/>
    <property type="match status" value="1"/>
</dbReference>
<dbReference type="SUPFAM" id="SSF47203">
    <property type="entry name" value="Acyl-CoA dehydrogenase C-terminal domain-like"/>
    <property type="match status" value="1"/>
</dbReference>